<evidence type="ECO:0000259" key="1">
    <source>
        <dbReference type="Pfam" id="PF20243"/>
    </source>
</evidence>
<reference evidence="2 3" key="1">
    <citation type="submission" date="2018-09" db="EMBL/GenBank/DDBJ databases">
        <title>Genome sequencing of strain 6GH32-13.</title>
        <authorList>
            <person name="Weon H.-Y."/>
            <person name="Heo J."/>
            <person name="Kwon S.-W."/>
        </authorList>
    </citation>
    <scope>NUCLEOTIDE SEQUENCE [LARGE SCALE GENOMIC DNA]</scope>
    <source>
        <strain evidence="2 3">5GH32-13</strain>
    </source>
</reference>
<protein>
    <recommendedName>
        <fullName evidence="1">Copper-binding protein MbnP-like domain-containing protein</fullName>
    </recommendedName>
</protein>
<evidence type="ECO:0000313" key="3">
    <source>
        <dbReference type="Proteomes" id="UP000263900"/>
    </source>
</evidence>
<proteinExistence type="predicted"/>
<gene>
    <name evidence="2" type="ORF">D3H65_26485</name>
</gene>
<dbReference type="OrthoDB" id="1422031at2"/>
<name>A0A3B7MS22_9BACT</name>
<keyword evidence="3" id="KW-1185">Reference proteome</keyword>
<dbReference type="EMBL" id="CP032157">
    <property type="protein sequence ID" value="AXY77312.1"/>
    <property type="molecule type" value="Genomic_DNA"/>
</dbReference>
<dbReference type="InterPro" id="IPR046863">
    <property type="entry name" value="MbnP-like_dom"/>
</dbReference>
<sequence>MILAILLAGVISCQKELKFDPVDEPDHNIVLRFKPVVQFDSVEMKFDTVTYKNFFKEAFTVKAFKFYIHGIEFINTDSNKTYPIGNEKYFLVDFADSNSIKLKLTVLPYKYNRIAFTLGVDSALNVSGAQTDALDPAKGMFWTWNTGYIMAKLEGTSPVSTAPSKMFEYHIGGFKQAESVIKRVTLLFPFGENVDMKSGKTTEINVTADAYDWFNSPHDIKISANAAVMTPGVLAQQIAENYSKMFTVVEIIND</sequence>
<feature type="domain" description="Copper-binding protein MbnP-like" evidence="1">
    <location>
        <begin position="28"/>
        <end position="229"/>
    </location>
</feature>
<evidence type="ECO:0000313" key="2">
    <source>
        <dbReference type="EMBL" id="AXY77312.1"/>
    </source>
</evidence>
<accession>A0A3B7MS22</accession>
<dbReference type="AlphaFoldDB" id="A0A3B7MS22"/>
<organism evidence="2 3">
    <name type="scientific">Paraflavitalea soli</name>
    <dbReference type="NCBI Taxonomy" id="2315862"/>
    <lineage>
        <taxon>Bacteria</taxon>
        <taxon>Pseudomonadati</taxon>
        <taxon>Bacteroidota</taxon>
        <taxon>Chitinophagia</taxon>
        <taxon>Chitinophagales</taxon>
        <taxon>Chitinophagaceae</taxon>
        <taxon>Paraflavitalea</taxon>
    </lineage>
</organism>
<dbReference type="KEGG" id="pseg:D3H65_26485"/>
<dbReference type="Proteomes" id="UP000263900">
    <property type="component" value="Chromosome"/>
</dbReference>
<dbReference type="Pfam" id="PF20243">
    <property type="entry name" value="MbnP"/>
    <property type="match status" value="1"/>
</dbReference>